<evidence type="ECO:0000313" key="2">
    <source>
        <dbReference type="Proteomes" id="UP000053825"/>
    </source>
</evidence>
<dbReference type="EMBL" id="KQ414702">
    <property type="protein sequence ID" value="KOC63363.1"/>
    <property type="molecule type" value="Genomic_DNA"/>
</dbReference>
<gene>
    <name evidence="1" type="ORF">WH47_04715</name>
</gene>
<dbReference type="Proteomes" id="UP000053825">
    <property type="component" value="Unassembled WGS sequence"/>
</dbReference>
<sequence length="233" mass="26211">MAIVHPVMGELVHCRDETNLEAVSAEIEALIDISKHGIRLQWQALSTSLILGAVNLCTGISGPFFSDVMSGNFSKNALPDEWFAAPFEFDSEMWSGWCFTLWLCMSQESRGRLLVSKKDEMYSNYDRLKQGVVCSLTMDDMLIYKSQWVHLAYWLDSMLVYVFNGQHYMSTVGGSCSCLRLNWHWSKYLGGSSIPDIEAAVKDNKLVARWTKETGRRTGAPTSSAPRCLTTVL</sequence>
<name>A0A0L7QXN4_9HYME</name>
<dbReference type="AlphaFoldDB" id="A0A0L7QXN4"/>
<organism evidence="1 2">
    <name type="scientific">Habropoda laboriosa</name>
    <dbReference type="NCBI Taxonomy" id="597456"/>
    <lineage>
        <taxon>Eukaryota</taxon>
        <taxon>Metazoa</taxon>
        <taxon>Ecdysozoa</taxon>
        <taxon>Arthropoda</taxon>
        <taxon>Hexapoda</taxon>
        <taxon>Insecta</taxon>
        <taxon>Pterygota</taxon>
        <taxon>Neoptera</taxon>
        <taxon>Endopterygota</taxon>
        <taxon>Hymenoptera</taxon>
        <taxon>Apocrita</taxon>
        <taxon>Aculeata</taxon>
        <taxon>Apoidea</taxon>
        <taxon>Anthophila</taxon>
        <taxon>Apidae</taxon>
        <taxon>Habropoda</taxon>
    </lineage>
</organism>
<proteinExistence type="predicted"/>
<evidence type="ECO:0000313" key="1">
    <source>
        <dbReference type="EMBL" id="KOC63363.1"/>
    </source>
</evidence>
<accession>A0A0L7QXN4</accession>
<reference evidence="1 2" key="1">
    <citation type="submission" date="2015-07" db="EMBL/GenBank/DDBJ databases">
        <title>The genome of Habropoda laboriosa.</title>
        <authorList>
            <person name="Pan H."/>
            <person name="Kapheim K."/>
        </authorList>
    </citation>
    <scope>NUCLEOTIDE SEQUENCE [LARGE SCALE GENOMIC DNA]</scope>
    <source>
        <strain evidence="1">0110345459</strain>
    </source>
</reference>
<protein>
    <submittedName>
        <fullName evidence="1">Uncharacterized protein</fullName>
    </submittedName>
</protein>
<keyword evidence="2" id="KW-1185">Reference proteome</keyword>